<reference evidence="3" key="1">
    <citation type="journal article" date="2008" name="Insect Biochem. Mol. Biol.">
        <title>The genome of a lepidopteran model insect, the silkworm Bombyx mori.</title>
        <authorList>
            <consortium name="International Silkworm Genome Consortium"/>
        </authorList>
    </citation>
    <scope>NUCLEOTIDE SEQUENCE [LARGE SCALE GENOMIC DNA]</scope>
    <source>
        <strain evidence="3">p50T</strain>
    </source>
</reference>
<dbReference type="EnsemblMetazoa" id="XM_021353551.2">
    <property type="protein sequence ID" value="XP_021209226.1"/>
    <property type="gene ID" value="LOC110386921"/>
</dbReference>
<evidence type="ECO:0000256" key="1">
    <source>
        <dbReference type="SAM" id="Phobius"/>
    </source>
</evidence>
<accession>A0A8R2HRA5</accession>
<reference evidence="2" key="2">
    <citation type="submission" date="2022-06" db="UniProtKB">
        <authorList>
            <consortium name="EnsemblMetazoa"/>
        </authorList>
    </citation>
    <scope>IDENTIFICATION</scope>
    <source>
        <strain evidence="2">p50T (Dazao)</strain>
    </source>
</reference>
<keyword evidence="1" id="KW-0812">Transmembrane</keyword>
<evidence type="ECO:0000313" key="2">
    <source>
        <dbReference type="EnsemblMetazoa" id="XP_021209226.1"/>
    </source>
</evidence>
<sequence>MICYRLYIQRLIDYLGFNKPSEEERLRQLLLSKKKKKYKRTELNYNTEMVTNVSLLLTLLTSLACLTIPYAVLEKPCEIFKERKMYVLYFITSWIEAYWFLLDGLIVILFIILVYMFMETVFNAIDNTDISMSPWVEQGRYAQPKRPKFVIQTCRPTNF</sequence>
<keyword evidence="1" id="KW-0472">Membrane</keyword>
<feature type="transmembrane region" description="Helical" evidence="1">
    <location>
        <begin position="53"/>
        <end position="73"/>
    </location>
</feature>
<evidence type="ECO:0000313" key="3">
    <source>
        <dbReference type="Proteomes" id="UP000005204"/>
    </source>
</evidence>
<protein>
    <submittedName>
        <fullName evidence="2">Uncharacterized protein</fullName>
    </submittedName>
</protein>
<organism evidence="2 3">
    <name type="scientific">Bombyx mori</name>
    <name type="common">Silk moth</name>
    <dbReference type="NCBI Taxonomy" id="7091"/>
    <lineage>
        <taxon>Eukaryota</taxon>
        <taxon>Metazoa</taxon>
        <taxon>Ecdysozoa</taxon>
        <taxon>Arthropoda</taxon>
        <taxon>Hexapoda</taxon>
        <taxon>Insecta</taxon>
        <taxon>Pterygota</taxon>
        <taxon>Neoptera</taxon>
        <taxon>Endopterygota</taxon>
        <taxon>Lepidoptera</taxon>
        <taxon>Glossata</taxon>
        <taxon>Ditrysia</taxon>
        <taxon>Bombycoidea</taxon>
        <taxon>Bombycidae</taxon>
        <taxon>Bombycinae</taxon>
        <taxon>Bombyx</taxon>
    </lineage>
</organism>
<dbReference type="AlphaFoldDB" id="A0A8R2HRA5"/>
<proteinExistence type="predicted"/>
<name>A0A8R2HRA5_BOMMO</name>
<keyword evidence="1" id="KW-1133">Transmembrane helix</keyword>
<dbReference type="Proteomes" id="UP000005204">
    <property type="component" value="Unassembled WGS sequence"/>
</dbReference>
<feature type="transmembrane region" description="Helical" evidence="1">
    <location>
        <begin position="85"/>
        <end position="118"/>
    </location>
</feature>
<keyword evidence="3" id="KW-1185">Reference proteome</keyword>